<comment type="caution">
    <text evidence="2">The sequence shown here is derived from an EMBL/GenBank/DDBJ whole genome shotgun (WGS) entry which is preliminary data.</text>
</comment>
<keyword evidence="1" id="KW-0812">Transmembrane</keyword>
<organism evidence="2 3">
    <name type="scientific">Cytobacillus horneckiae</name>
    <dbReference type="NCBI Taxonomy" id="549687"/>
    <lineage>
        <taxon>Bacteria</taxon>
        <taxon>Bacillati</taxon>
        <taxon>Bacillota</taxon>
        <taxon>Bacilli</taxon>
        <taxon>Bacillales</taxon>
        <taxon>Bacillaceae</taxon>
        <taxon>Cytobacillus</taxon>
    </lineage>
</organism>
<feature type="transmembrane region" description="Helical" evidence="1">
    <location>
        <begin position="36"/>
        <end position="56"/>
    </location>
</feature>
<evidence type="ECO:0000313" key="2">
    <source>
        <dbReference type="EMBL" id="PKG28078.1"/>
    </source>
</evidence>
<keyword evidence="1" id="KW-0472">Membrane</keyword>
<gene>
    <name evidence="2" type="ORF">CWS20_15890</name>
</gene>
<keyword evidence="3" id="KW-1185">Reference proteome</keyword>
<dbReference type="AlphaFoldDB" id="A0A2N0ZEZ8"/>
<protein>
    <submittedName>
        <fullName evidence="2">Uncharacterized protein</fullName>
    </submittedName>
</protein>
<name>A0A2N0ZEZ8_9BACI</name>
<keyword evidence="1" id="KW-1133">Transmembrane helix</keyword>
<dbReference type="Proteomes" id="UP000233343">
    <property type="component" value="Unassembled WGS sequence"/>
</dbReference>
<proteinExistence type="predicted"/>
<evidence type="ECO:0000313" key="3">
    <source>
        <dbReference type="Proteomes" id="UP000233343"/>
    </source>
</evidence>
<feature type="transmembrane region" description="Helical" evidence="1">
    <location>
        <begin position="7"/>
        <end position="24"/>
    </location>
</feature>
<evidence type="ECO:0000256" key="1">
    <source>
        <dbReference type="SAM" id="Phobius"/>
    </source>
</evidence>
<dbReference type="EMBL" id="PISD01000033">
    <property type="protein sequence ID" value="PKG28078.1"/>
    <property type="molecule type" value="Genomic_DNA"/>
</dbReference>
<sequence>MEQSVNLLKLIMICSIAGIVIRIYELSQNTAHLFSIHNLDICILVGLIMFCGKELYKKSMRVKK</sequence>
<accession>A0A2N0ZEZ8</accession>
<reference evidence="2 3" key="1">
    <citation type="journal article" date="2010" name="Int. J. Syst. Evol. Microbiol.">
        <title>Bacillus horneckiae sp. nov., isolated from a spacecraft-assembly clean room.</title>
        <authorList>
            <person name="Vaishampayan P."/>
            <person name="Probst A."/>
            <person name="Krishnamurthi S."/>
            <person name="Ghosh S."/>
            <person name="Osman S."/>
            <person name="McDowall A."/>
            <person name="Ruckmani A."/>
            <person name="Mayilraj S."/>
            <person name="Venkateswaran K."/>
        </authorList>
    </citation>
    <scope>NUCLEOTIDE SEQUENCE [LARGE SCALE GENOMIC DNA]</scope>
    <source>
        <strain evidence="3">1PO1SC</strain>
    </source>
</reference>